<dbReference type="STRING" id="660521.SAMN04487949_2524"/>
<name>A0A1G9VVB7_9EURY</name>
<dbReference type="PROSITE" id="PS51318">
    <property type="entry name" value="TAT"/>
    <property type="match status" value="1"/>
</dbReference>
<dbReference type="EMBL" id="FNHL01000003">
    <property type="protein sequence ID" value="SDM76199.1"/>
    <property type="molecule type" value="Genomic_DNA"/>
</dbReference>
<evidence type="ECO:0000313" key="2">
    <source>
        <dbReference type="Proteomes" id="UP000199451"/>
    </source>
</evidence>
<dbReference type="AlphaFoldDB" id="A0A1G9VVB7"/>
<evidence type="ECO:0008006" key="3">
    <source>
        <dbReference type="Google" id="ProtNLM"/>
    </source>
</evidence>
<proteinExistence type="predicted"/>
<dbReference type="Proteomes" id="UP000199451">
    <property type="component" value="Unassembled WGS sequence"/>
</dbReference>
<dbReference type="RefSeq" id="WP_089697860.1">
    <property type="nucleotide sequence ID" value="NZ_FNHL01000003.1"/>
</dbReference>
<sequence>MTDGSADGLSRRRLLAGLGAVGCLGLGGGAGAYGTLFDSERLPVTLASGQFDLRFALSADGTAVPEQSGSFPSSFTDGPLALDVGELGTGDVRSVTVALAVPDIPAAGTLTLDAPKGPIADDIDLRVEPSSVGDSTVAAASDWTALAEVGTLPLWSGCRADEVVALELALRVTDDGHAGESPEIAVHFQASQCE</sequence>
<protein>
    <recommendedName>
        <fullName evidence="3">SipW-cognate class signal peptide</fullName>
    </recommendedName>
</protein>
<dbReference type="InterPro" id="IPR006311">
    <property type="entry name" value="TAT_signal"/>
</dbReference>
<evidence type="ECO:0000313" key="1">
    <source>
        <dbReference type="EMBL" id="SDM76199.1"/>
    </source>
</evidence>
<gene>
    <name evidence="1" type="ORF">SAMN04487949_2524</name>
</gene>
<reference evidence="2" key="1">
    <citation type="submission" date="2016-10" db="EMBL/GenBank/DDBJ databases">
        <authorList>
            <person name="Varghese N."/>
            <person name="Submissions S."/>
        </authorList>
    </citation>
    <scope>NUCLEOTIDE SEQUENCE [LARGE SCALE GENOMIC DNA]</scope>
    <source>
        <strain evidence="2">CGMCC 1.10119</strain>
    </source>
</reference>
<accession>A0A1G9VVB7</accession>
<keyword evidence="2" id="KW-1185">Reference proteome</keyword>
<organism evidence="1 2">
    <name type="scientific">Halogranum gelatinilyticum</name>
    <dbReference type="NCBI Taxonomy" id="660521"/>
    <lineage>
        <taxon>Archaea</taxon>
        <taxon>Methanobacteriati</taxon>
        <taxon>Methanobacteriota</taxon>
        <taxon>Stenosarchaea group</taxon>
        <taxon>Halobacteria</taxon>
        <taxon>Halobacteriales</taxon>
        <taxon>Haloferacaceae</taxon>
    </lineage>
</organism>